<feature type="signal peptide" evidence="1">
    <location>
        <begin position="1"/>
        <end position="19"/>
    </location>
</feature>
<dbReference type="SUPFAM" id="SSF56935">
    <property type="entry name" value="Porins"/>
    <property type="match status" value="1"/>
</dbReference>
<sequence length="255" mass="28046">MKALSATIALVLAAPVAFAQDGNADDRGWKGTGELGFVSSSGNSRSDSINAKLNFKFEDAQWKHDLFAAGFRQRAEQTVLADPADPDSATRVMEVSANRYELGGTTARKLDDRNALYASLRYENDDFAAFDYQATVSVGWGHQAIKSDDTNLYFEVGPGYKHVKDRVTGDSDGYFIGRGKMDYSHKLTENTSLVDTFLVEAGSDNTYMQNDFGVQVAMSSRLAIKAGLQHRHNTDVPDGVKKTDRLTTVNLVYNF</sequence>
<protein>
    <submittedName>
        <fullName evidence="2">Putative salt-induced outer membrane protein</fullName>
    </submittedName>
</protein>
<dbReference type="Pfam" id="PF04338">
    <property type="entry name" value="DUF481"/>
    <property type="match status" value="1"/>
</dbReference>
<comment type="caution">
    <text evidence="2">The sequence shown here is derived from an EMBL/GenBank/DDBJ whole genome shotgun (WGS) entry which is preliminary data.</text>
</comment>
<gene>
    <name evidence="2" type="ORF">EDC25_11923</name>
</gene>
<dbReference type="AlphaFoldDB" id="A0A4R3LAG0"/>
<dbReference type="Proteomes" id="UP000294599">
    <property type="component" value="Unassembled WGS sequence"/>
</dbReference>
<organism evidence="2 3">
    <name type="scientific">Pseudofulvimonas gallinarii</name>
    <dbReference type="NCBI Taxonomy" id="634155"/>
    <lineage>
        <taxon>Bacteria</taxon>
        <taxon>Pseudomonadati</taxon>
        <taxon>Pseudomonadota</taxon>
        <taxon>Gammaproteobacteria</taxon>
        <taxon>Lysobacterales</taxon>
        <taxon>Rhodanobacteraceae</taxon>
        <taxon>Pseudofulvimonas</taxon>
    </lineage>
</organism>
<dbReference type="OrthoDB" id="5292716at2"/>
<dbReference type="InterPro" id="IPR007433">
    <property type="entry name" value="DUF481"/>
</dbReference>
<feature type="chain" id="PRO_5030099256" evidence="1">
    <location>
        <begin position="20"/>
        <end position="255"/>
    </location>
</feature>
<keyword evidence="1" id="KW-0732">Signal</keyword>
<reference evidence="2 3" key="1">
    <citation type="submission" date="2019-03" db="EMBL/GenBank/DDBJ databases">
        <title>Genomic Encyclopedia of Type Strains, Phase IV (KMG-IV): sequencing the most valuable type-strain genomes for metagenomic binning, comparative biology and taxonomic classification.</title>
        <authorList>
            <person name="Goeker M."/>
        </authorList>
    </citation>
    <scope>NUCLEOTIDE SEQUENCE [LARGE SCALE GENOMIC DNA]</scope>
    <source>
        <strain evidence="2 3">DSM 21944</strain>
    </source>
</reference>
<evidence type="ECO:0000256" key="1">
    <source>
        <dbReference type="SAM" id="SignalP"/>
    </source>
</evidence>
<accession>A0A4R3LAG0</accession>
<dbReference type="EMBL" id="SMAF01000019">
    <property type="protein sequence ID" value="TCS95244.1"/>
    <property type="molecule type" value="Genomic_DNA"/>
</dbReference>
<proteinExistence type="predicted"/>
<evidence type="ECO:0000313" key="2">
    <source>
        <dbReference type="EMBL" id="TCS95244.1"/>
    </source>
</evidence>
<keyword evidence="3" id="KW-1185">Reference proteome</keyword>
<name>A0A4R3LAG0_9GAMM</name>
<dbReference type="RefSeq" id="WP_132577528.1">
    <property type="nucleotide sequence ID" value="NZ_JBHLWF010000083.1"/>
</dbReference>
<evidence type="ECO:0000313" key="3">
    <source>
        <dbReference type="Proteomes" id="UP000294599"/>
    </source>
</evidence>